<name>A0ABQ5NDD1_9MICO</name>
<keyword evidence="1" id="KW-0479">Metal-binding</keyword>
<gene>
    <name evidence="5" type="ORF">MIAR_03960</name>
</gene>
<dbReference type="Proteomes" id="UP001165068">
    <property type="component" value="Unassembled WGS sequence"/>
</dbReference>
<keyword evidence="6" id="KW-1185">Reference proteome</keyword>
<protein>
    <recommendedName>
        <fullName evidence="4">CHY-type domain-containing protein</fullName>
    </recommendedName>
</protein>
<keyword evidence="3" id="KW-0862">Zinc</keyword>
<comment type="caution">
    <text evidence="5">The sequence shown here is derived from an EMBL/GenBank/DDBJ whole genome shotgun (WGS) entry which is preliminary data.</text>
</comment>
<dbReference type="PIRSF" id="PIRSF017292">
    <property type="entry name" value="UCP017292_Znf_CHY"/>
    <property type="match status" value="1"/>
</dbReference>
<evidence type="ECO:0000313" key="5">
    <source>
        <dbReference type="EMBL" id="GLC83808.1"/>
    </source>
</evidence>
<evidence type="ECO:0000256" key="1">
    <source>
        <dbReference type="ARBA" id="ARBA00022723"/>
    </source>
</evidence>
<sequence length="108" mass="11740">MIRIGDHIVLGALVDDRTRCAHYHGALDVVALRFHCCGAWYPCVHCHDDVAGHDRTTWPASDGEREAALCGACGTSMTIRTYRDADACPACGAGFNPGCALHHHLYFD</sequence>
<accession>A0ABQ5NDD1</accession>
<dbReference type="InterPro" id="IPR037274">
    <property type="entry name" value="Znf_CHY_sf"/>
</dbReference>
<proteinExistence type="predicted"/>
<reference evidence="5" key="1">
    <citation type="submission" date="2022-08" db="EMBL/GenBank/DDBJ databases">
        <title>Draft genome sequence of Microbacterium arabinogalactanolyticum JCM 9171.</title>
        <authorList>
            <person name="Fujita K."/>
            <person name="Ishiwata A."/>
            <person name="Fushinobu S."/>
        </authorList>
    </citation>
    <scope>NUCLEOTIDE SEQUENCE</scope>
    <source>
        <strain evidence="5">JCM 9171</strain>
    </source>
</reference>
<dbReference type="PROSITE" id="PS51266">
    <property type="entry name" value="ZF_CHY"/>
    <property type="match status" value="1"/>
</dbReference>
<organism evidence="5 6">
    <name type="scientific">Microbacterium arabinogalactanolyticum</name>
    <dbReference type="NCBI Taxonomy" id="69365"/>
    <lineage>
        <taxon>Bacteria</taxon>
        <taxon>Bacillati</taxon>
        <taxon>Actinomycetota</taxon>
        <taxon>Actinomycetes</taxon>
        <taxon>Micrococcales</taxon>
        <taxon>Microbacteriaceae</taxon>
        <taxon>Microbacterium</taxon>
    </lineage>
</organism>
<dbReference type="EMBL" id="BRZC01000002">
    <property type="protein sequence ID" value="GLC83808.1"/>
    <property type="molecule type" value="Genomic_DNA"/>
</dbReference>
<feature type="domain" description="CHY-type" evidence="4">
    <location>
        <begin position="13"/>
        <end position="93"/>
    </location>
</feature>
<evidence type="ECO:0000259" key="4">
    <source>
        <dbReference type="PROSITE" id="PS51266"/>
    </source>
</evidence>
<keyword evidence="2" id="KW-0863">Zinc-finger</keyword>
<dbReference type="SUPFAM" id="SSF161219">
    <property type="entry name" value="CHY zinc finger-like"/>
    <property type="match status" value="1"/>
</dbReference>
<evidence type="ECO:0000256" key="2">
    <source>
        <dbReference type="ARBA" id="ARBA00022771"/>
    </source>
</evidence>
<dbReference type="Pfam" id="PF05495">
    <property type="entry name" value="zf-CHY"/>
    <property type="match status" value="1"/>
</dbReference>
<dbReference type="InterPro" id="IPR016694">
    <property type="entry name" value="UCP017292"/>
</dbReference>
<dbReference type="RefSeq" id="WP_285630463.1">
    <property type="nucleotide sequence ID" value="NZ_BAAAUK010000001.1"/>
</dbReference>
<dbReference type="InterPro" id="IPR008913">
    <property type="entry name" value="Znf_CHY"/>
</dbReference>
<evidence type="ECO:0000256" key="3">
    <source>
        <dbReference type="ARBA" id="ARBA00022833"/>
    </source>
</evidence>
<evidence type="ECO:0000313" key="6">
    <source>
        <dbReference type="Proteomes" id="UP001165068"/>
    </source>
</evidence>